<reference evidence="2" key="1">
    <citation type="journal article" date="2015" name="Nature">
        <title>Complex archaea that bridge the gap between prokaryotes and eukaryotes.</title>
        <authorList>
            <person name="Spang A."/>
            <person name="Saw J.H."/>
            <person name="Jorgensen S.L."/>
            <person name="Zaremba-Niedzwiedzka K."/>
            <person name="Martijn J."/>
            <person name="Lind A.E."/>
            <person name="van Eijk R."/>
            <person name="Schleper C."/>
            <person name="Guy L."/>
            <person name="Ettema T.J."/>
        </authorList>
    </citation>
    <scope>NUCLEOTIDE SEQUENCE</scope>
</reference>
<protein>
    <recommendedName>
        <fullName evidence="1">HTH cro/C1-type domain-containing protein</fullName>
    </recommendedName>
</protein>
<proteinExistence type="predicted"/>
<gene>
    <name evidence="2" type="ORF">LCGC14_2051360</name>
</gene>
<dbReference type="SUPFAM" id="SSF47413">
    <property type="entry name" value="lambda repressor-like DNA-binding domains"/>
    <property type="match status" value="1"/>
</dbReference>
<name>A0A0F9HKZ2_9ZZZZ</name>
<dbReference type="InterPro" id="IPR001387">
    <property type="entry name" value="Cro/C1-type_HTH"/>
</dbReference>
<dbReference type="GO" id="GO:0003677">
    <property type="term" value="F:DNA binding"/>
    <property type="evidence" value="ECO:0007669"/>
    <property type="project" value="InterPro"/>
</dbReference>
<dbReference type="AlphaFoldDB" id="A0A0F9HKZ2"/>
<evidence type="ECO:0000313" key="2">
    <source>
        <dbReference type="EMBL" id="KKL75792.1"/>
    </source>
</evidence>
<dbReference type="EMBL" id="LAZR01024248">
    <property type="protein sequence ID" value="KKL75792.1"/>
    <property type="molecule type" value="Genomic_DNA"/>
</dbReference>
<sequence>MIKSNIRELAAKQGITTPSHLAHLAWIAWNTAKKMLLSGADLSSVPLETLLKVAAVFHCNVDDLFEVVE</sequence>
<dbReference type="Pfam" id="PF13443">
    <property type="entry name" value="HTH_26"/>
    <property type="match status" value="1"/>
</dbReference>
<accession>A0A0F9HKZ2</accession>
<dbReference type="InterPro" id="IPR010982">
    <property type="entry name" value="Lambda_DNA-bd_dom_sf"/>
</dbReference>
<comment type="caution">
    <text evidence="2">The sequence shown here is derived from an EMBL/GenBank/DDBJ whole genome shotgun (WGS) entry which is preliminary data.</text>
</comment>
<feature type="domain" description="HTH cro/C1-type" evidence="1">
    <location>
        <begin position="5"/>
        <end position="68"/>
    </location>
</feature>
<evidence type="ECO:0000259" key="1">
    <source>
        <dbReference type="Pfam" id="PF13443"/>
    </source>
</evidence>
<organism evidence="2">
    <name type="scientific">marine sediment metagenome</name>
    <dbReference type="NCBI Taxonomy" id="412755"/>
    <lineage>
        <taxon>unclassified sequences</taxon>
        <taxon>metagenomes</taxon>
        <taxon>ecological metagenomes</taxon>
    </lineage>
</organism>